<reference evidence="7" key="1">
    <citation type="submission" date="2022-12" db="EMBL/GenBank/DDBJ databases">
        <authorList>
            <person name="Petersen C."/>
        </authorList>
    </citation>
    <scope>NUCLEOTIDE SEQUENCE</scope>
    <source>
        <strain evidence="7">IBT 16125</strain>
    </source>
</reference>
<keyword evidence="1" id="KW-0805">Transcription regulation</keyword>
<name>A0AAD6CA41_9EURO</name>
<dbReference type="EMBL" id="JAPVEA010000004">
    <property type="protein sequence ID" value="KAJ5455998.1"/>
    <property type="molecule type" value="Genomic_DNA"/>
</dbReference>
<dbReference type="CDD" id="cd12148">
    <property type="entry name" value="fungal_TF_MHR"/>
    <property type="match status" value="1"/>
</dbReference>
<dbReference type="PANTHER" id="PTHR47425">
    <property type="entry name" value="FARB-RELATED"/>
    <property type="match status" value="1"/>
</dbReference>
<evidence type="ECO:0000313" key="7">
    <source>
        <dbReference type="EMBL" id="KAJ5455998.1"/>
    </source>
</evidence>
<dbReference type="GO" id="GO:0008270">
    <property type="term" value="F:zinc ion binding"/>
    <property type="evidence" value="ECO:0007669"/>
    <property type="project" value="InterPro"/>
</dbReference>
<dbReference type="GeneID" id="81597887"/>
<evidence type="ECO:0000256" key="5">
    <source>
        <dbReference type="SAM" id="MobiDB-lite"/>
    </source>
</evidence>
<feature type="domain" description="Zn(2)-C6 fungal-type" evidence="6">
    <location>
        <begin position="11"/>
        <end position="44"/>
    </location>
</feature>
<dbReference type="Pfam" id="PF00172">
    <property type="entry name" value="Zn_clus"/>
    <property type="match status" value="1"/>
</dbReference>
<organism evidence="7 8">
    <name type="scientific">Penicillium daleae</name>
    <dbReference type="NCBI Taxonomy" id="63821"/>
    <lineage>
        <taxon>Eukaryota</taxon>
        <taxon>Fungi</taxon>
        <taxon>Dikarya</taxon>
        <taxon>Ascomycota</taxon>
        <taxon>Pezizomycotina</taxon>
        <taxon>Eurotiomycetes</taxon>
        <taxon>Eurotiomycetidae</taxon>
        <taxon>Eurotiales</taxon>
        <taxon>Aspergillaceae</taxon>
        <taxon>Penicillium</taxon>
    </lineage>
</organism>
<dbReference type="Proteomes" id="UP001213681">
    <property type="component" value="Unassembled WGS sequence"/>
</dbReference>
<gene>
    <name evidence="7" type="ORF">N7458_004262</name>
</gene>
<comment type="caution">
    <text evidence="7">The sequence shown here is derived from an EMBL/GenBank/DDBJ whole genome shotgun (WGS) entry which is preliminary data.</text>
</comment>
<dbReference type="InterPro" id="IPR001138">
    <property type="entry name" value="Zn2Cys6_DnaBD"/>
</dbReference>
<evidence type="ECO:0000259" key="6">
    <source>
        <dbReference type="PROSITE" id="PS50048"/>
    </source>
</evidence>
<evidence type="ECO:0000256" key="2">
    <source>
        <dbReference type="ARBA" id="ARBA00023125"/>
    </source>
</evidence>
<reference evidence="7" key="2">
    <citation type="journal article" date="2023" name="IMA Fungus">
        <title>Comparative genomic study of the Penicillium genus elucidates a diverse pangenome and 15 lateral gene transfer events.</title>
        <authorList>
            <person name="Petersen C."/>
            <person name="Sorensen T."/>
            <person name="Nielsen M.R."/>
            <person name="Sondergaard T.E."/>
            <person name="Sorensen J.L."/>
            <person name="Fitzpatrick D.A."/>
            <person name="Frisvad J.C."/>
            <person name="Nielsen K.L."/>
        </authorList>
    </citation>
    <scope>NUCLEOTIDE SEQUENCE</scope>
    <source>
        <strain evidence="7">IBT 16125</strain>
    </source>
</reference>
<proteinExistence type="predicted"/>
<keyword evidence="4" id="KW-0539">Nucleus</keyword>
<dbReference type="InterPro" id="IPR052761">
    <property type="entry name" value="Fungal_Detox/Toxin_TFs"/>
</dbReference>
<evidence type="ECO:0000256" key="1">
    <source>
        <dbReference type="ARBA" id="ARBA00023015"/>
    </source>
</evidence>
<dbReference type="PROSITE" id="PS00463">
    <property type="entry name" value="ZN2_CY6_FUNGAL_1"/>
    <property type="match status" value="1"/>
</dbReference>
<dbReference type="AlphaFoldDB" id="A0AAD6CA41"/>
<accession>A0AAD6CA41</accession>
<protein>
    <recommendedName>
        <fullName evidence="6">Zn(2)-C6 fungal-type domain-containing protein</fullName>
    </recommendedName>
</protein>
<dbReference type="GO" id="GO:0000981">
    <property type="term" value="F:DNA-binding transcription factor activity, RNA polymerase II-specific"/>
    <property type="evidence" value="ECO:0007669"/>
    <property type="project" value="InterPro"/>
</dbReference>
<evidence type="ECO:0000256" key="4">
    <source>
        <dbReference type="ARBA" id="ARBA00023242"/>
    </source>
</evidence>
<dbReference type="SUPFAM" id="SSF57701">
    <property type="entry name" value="Zn2/Cys6 DNA-binding domain"/>
    <property type="match status" value="1"/>
</dbReference>
<keyword evidence="3" id="KW-0804">Transcription</keyword>
<dbReference type="PANTHER" id="PTHR47425:SF2">
    <property type="entry name" value="FARB-RELATED"/>
    <property type="match status" value="1"/>
</dbReference>
<dbReference type="InterPro" id="IPR036864">
    <property type="entry name" value="Zn2-C6_fun-type_DNA-bd_sf"/>
</dbReference>
<dbReference type="RefSeq" id="XP_056768371.1">
    <property type="nucleotide sequence ID" value="XM_056907644.1"/>
</dbReference>
<feature type="region of interest" description="Disordered" evidence="5">
    <location>
        <begin position="53"/>
        <end position="85"/>
    </location>
</feature>
<evidence type="ECO:0000313" key="8">
    <source>
        <dbReference type="Proteomes" id="UP001213681"/>
    </source>
</evidence>
<keyword evidence="8" id="KW-1185">Reference proteome</keyword>
<dbReference type="SMART" id="SM00066">
    <property type="entry name" value="GAL4"/>
    <property type="match status" value="1"/>
</dbReference>
<dbReference type="GO" id="GO:0003677">
    <property type="term" value="F:DNA binding"/>
    <property type="evidence" value="ECO:0007669"/>
    <property type="project" value="UniProtKB-KW"/>
</dbReference>
<keyword evidence="2" id="KW-0238">DNA-binding</keyword>
<dbReference type="PROSITE" id="PS50048">
    <property type="entry name" value="ZN2_CY6_FUNGAL_2"/>
    <property type="match status" value="1"/>
</dbReference>
<dbReference type="CDD" id="cd00067">
    <property type="entry name" value="GAL4"/>
    <property type="match status" value="1"/>
</dbReference>
<sequence length="858" mass="95506">MLRRTRRAPTACLWCHHRKVRCDASILGCPCTRCRQDGRSDCVLRRKLPKQHVSQISKESRDQSGHNRSPSEPTDMPLGASQNTRKTSYHLTGVTSGSDEWNITEKGNSSFQFDDYPFLLSDRLASLAPEDLAFLTSKGSLSIPDRAYAREFVTQYFLQIHPILPVLNEVQFWRAFEGHSVDKVSLFVFQALLFASCPFVSLGTLQECGFADKRDARKKLYNRSQLLYDLMVEARPSARAQGAILLTHHTSAEAPQAGSLWLTRAIENAMLIDTKRKVIIENVPISVKKRLWWSILLRDRSLCIGLRRQPQIASHNLHGCRDWLKEEDFEEEMRRSPVYDCNAKKRLFKALQDQCRLAVVLTDLVSLVFTPRMTTTASYSRDAFRALMCTIEEIKRSLISWETQAQAPSVLDSTTCSHDPASTTKNLTFMYYHGGPKNHSSPKFGLSSAARVDLAQFAALAIEEHHALANDLYGEAVLGIGKDLASGIQGLTAVMEYFSRNGHVENLPLSVLGYVGMPLILAAIDLKLSPSCDEMKIRQRRLDSLSRIIRLSESLYDVTDFVAAGTNHILQLAYVTTQNFFLPSEPSSRMINEKTGHNLIEKRMDPQIPNLTRIRNSNPTRAKSWLDAFLRCPRAYLLISTSVDYSLAVGRLPYDTSLPALVRDIPAMGAMMQLPWTIDTGSRGALYIHRCAVPAPSDCGEKSVDSVAAASAASTQVQERRMLTQNLTSKRLPTNETTEWKENSTNVDDPPQIGFKPPVHTPGNSCEPMSTAINLDFLELGANLDSEDIVCYDSPIKTYDSFDSLPIGFLDEKDVRPGSLGRIGLDGGLNTGFAAEGLDSILSDSLFHDSSGGGVFDV</sequence>
<evidence type="ECO:0000256" key="3">
    <source>
        <dbReference type="ARBA" id="ARBA00023163"/>
    </source>
</evidence>